<accession>A0A0N5D6Y7</accession>
<reference evidence="3" key="1">
    <citation type="submission" date="2017-02" db="UniProtKB">
        <authorList>
            <consortium name="WormBaseParasite"/>
        </authorList>
    </citation>
    <scope>IDENTIFICATION</scope>
</reference>
<dbReference type="Proteomes" id="UP000276776">
    <property type="component" value="Unassembled WGS sequence"/>
</dbReference>
<dbReference type="OrthoDB" id="5843658at2759"/>
<evidence type="ECO:0000313" key="2">
    <source>
        <dbReference type="Proteomes" id="UP000276776"/>
    </source>
</evidence>
<dbReference type="STRING" id="103827.A0A0N5D6Y7"/>
<name>A0A0N5D6Y7_THECL</name>
<organism evidence="3">
    <name type="scientific">Thelazia callipaeda</name>
    <name type="common">Oriental eyeworm</name>
    <name type="synonym">Parasitic nematode</name>
    <dbReference type="NCBI Taxonomy" id="103827"/>
    <lineage>
        <taxon>Eukaryota</taxon>
        <taxon>Metazoa</taxon>
        <taxon>Ecdysozoa</taxon>
        <taxon>Nematoda</taxon>
        <taxon>Chromadorea</taxon>
        <taxon>Rhabditida</taxon>
        <taxon>Spirurina</taxon>
        <taxon>Spiruromorpha</taxon>
        <taxon>Thelazioidea</taxon>
        <taxon>Thelaziidae</taxon>
        <taxon>Thelazia</taxon>
    </lineage>
</organism>
<keyword evidence="2" id="KW-1185">Reference proteome</keyword>
<evidence type="ECO:0000313" key="3">
    <source>
        <dbReference type="WBParaSite" id="TCLT_0000881201-mRNA-1"/>
    </source>
</evidence>
<sequence>MDHKEILRVDGDSIWGRITLLLNLLAGRTCTGHERSEFYGNILLTSLKKPKKEIPLRYLTDEVMIHLCKRGSKYQAKNFASIMRMFLTLCTVIKNKIIEGKLRQTTDEVDEILRFLLLMSNIGLKYLNADDDSDSESESPYPWKRIINVDLPPSTVMFYFNYYFKSILESYVVTRSIRLPLDRVNAQSVVKNYVNPLVSENTENQNEIQENAYRIKNQPHRRECNLELHSLTNLEVGDIFNMDGLFTISRKHRVYLELDDINLLPRLATPFLEFADRLKSIHWLCDVEAFLNGPNLATKSYVYSKNKNVVDSRVLLCVKLFGYERLWKFRDEIMCFFNGKNKFDGEYVRNSLQELLRMCDIFGYSIDLLLCVKNTSAWHADALLNIFYTAKIMKGRMLPALDEFCDDALVVIIQHYAK</sequence>
<evidence type="ECO:0000313" key="1">
    <source>
        <dbReference type="EMBL" id="VDN06384.1"/>
    </source>
</evidence>
<protein>
    <submittedName>
        <fullName evidence="3">Mab-21 domain-containing protein</fullName>
    </submittedName>
</protein>
<proteinExistence type="predicted"/>
<dbReference type="AlphaFoldDB" id="A0A0N5D6Y7"/>
<dbReference type="WBParaSite" id="TCLT_0000881201-mRNA-1">
    <property type="protein sequence ID" value="TCLT_0000881201-mRNA-1"/>
    <property type="gene ID" value="TCLT_0000881201"/>
</dbReference>
<reference evidence="1 2" key="2">
    <citation type="submission" date="2018-11" db="EMBL/GenBank/DDBJ databases">
        <authorList>
            <consortium name="Pathogen Informatics"/>
        </authorList>
    </citation>
    <scope>NUCLEOTIDE SEQUENCE [LARGE SCALE GENOMIC DNA]</scope>
</reference>
<gene>
    <name evidence="1" type="ORF">TCLT_LOCUS8801</name>
</gene>
<dbReference type="EMBL" id="UYYF01004685">
    <property type="protein sequence ID" value="VDN06384.1"/>
    <property type="molecule type" value="Genomic_DNA"/>
</dbReference>